<organism evidence="2 3">
    <name type="scientific">Nocardioides fonticola</name>
    <dbReference type="NCBI Taxonomy" id="450363"/>
    <lineage>
        <taxon>Bacteria</taxon>
        <taxon>Bacillati</taxon>
        <taxon>Actinomycetota</taxon>
        <taxon>Actinomycetes</taxon>
        <taxon>Propionibacteriales</taxon>
        <taxon>Nocardioidaceae</taxon>
        <taxon>Nocardioides</taxon>
    </lineage>
</organism>
<dbReference type="InterPro" id="IPR016071">
    <property type="entry name" value="Staphylococal_nuclease_OB-fold"/>
</dbReference>
<evidence type="ECO:0000313" key="2">
    <source>
        <dbReference type="EMBL" id="GAA4127591.1"/>
    </source>
</evidence>
<sequence length="75" mass="8353">MVLISDPTQADTDVYGRSLRYVQADGHDIGAEQIRSGAAEARESSNPVSRHDTYLDLMRRARAEDLGMWSRCAGR</sequence>
<dbReference type="Proteomes" id="UP001501495">
    <property type="component" value="Unassembled WGS sequence"/>
</dbReference>
<proteinExistence type="predicted"/>
<dbReference type="Pfam" id="PF00565">
    <property type="entry name" value="SNase"/>
    <property type="match status" value="1"/>
</dbReference>
<name>A0ABP7XZS2_9ACTN</name>
<comment type="caution">
    <text evidence="2">The sequence shown here is derived from an EMBL/GenBank/DDBJ whole genome shotgun (WGS) entry which is preliminary data.</text>
</comment>
<dbReference type="SUPFAM" id="SSF50199">
    <property type="entry name" value="Staphylococcal nuclease"/>
    <property type="match status" value="1"/>
</dbReference>
<dbReference type="Gene3D" id="2.40.50.90">
    <property type="match status" value="1"/>
</dbReference>
<keyword evidence="3" id="KW-1185">Reference proteome</keyword>
<protein>
    <recommendedName>
        <fullName evidence="1">TNase-like domain-containing protein</fullName>
    </recommendedName>
</protein>
<reference evidence="3" key="1">
    <citation type="journal article" date="2019" name="Int. J. Syst. Evol. Microbiol.">
        <title>The Global Catalogue of Microorganisms (GCM) 10K type strain sequencing project: providing services to taxonomists for standard genome sequencing and annotation.</title>
        <authorList>
            <consortium name="The Broad Institute Genomics Platform"/>
            <consortium name="The Broad Institute Genome Sequencing Center for Infectious Disease"/>
            <person name="Wu L."/>
            <person name="Ma J."/>
        </authorList>
    </citation>
    <scope>NUCLEOTIDE SEQUENCE [LARGE SCALE GENOMIC DNA]</scope>
    <source>
        <strain evidence="3">JCM 16703</strain>
    </source>
</reference>
<accession>A0ABP7XZS2</accession>
<dbReference type="EMBL" id="BAAAZH010000031">
    <property type="protein sequence ID" value="GAA4127591.1"/>
    <property type="molecule type" value="Genomic_DNA"/>
</dbReference>
<feature type="domain" description="TNase-like" evidence="1">
    <location>
        <begin position="9"/>
        <end position="70"/>
    </location>
</feature>
<dbReference type="InterPro" id="IPR035437">
    <property type="entry name" value="SNase_OB-fold_sf"/>
</dbReference>
<evidence type="ECO:0000259" key="1">
    <source>
        <dbReference type="Pfam" id="PF00565"/>
    </source>
</evidence>
<evidence type="ECO:0000313" key="3">
    <source>
        <dbReference type="Proteomes" id="UP001501495"/>
    </source>
</evidence>
<gene>
    <name evidence="2" type="ORF">GCM10022215_38210</name>
</gene>